<sequence>MRGKTFVKWFLLVQEKSVFEITPGPLVRTEGSHATIWCNVTGYRGALVQDFEWSMYLPSAPEREIRVVSTAQEDYAYAAYATRVASGDVYVERLAPDSVMLHISRLQARDQGLFECYTPNTDGEFLGSYSARTNLTVILDTLSVTSHSQALSRVEGDSLQLNCEVSRQTLQHSHLSVGWYLRAEPSTPPLDLLTLSRDFVLRAGTPYKQRFASGDLRLDKMGSTAYRLTIHRLQPADQGLLYCEASEWIQDPDRSWYSMTRKQSEKTPLKVQPAGINCPFRVNVTDRRAYMTGEPLELRCAIDAQNILERYFSVSWVFSSSPVAMVGPNAVPLLAGDYVQRETTGQLTVRKESQAVYLLRLQNLRPEDAGKYICRVTEREREITSSVLNCINAKLSFKQMPYPTVSLSPGSNLTVSLISNSTDIEESGTIQLMCEIQSISGKVAGLSVTWRRLDRNGSTEQHIAALDQEGVVKLSPAYSDRAAYGGIRAERTDIDTFSLSIYNALPSDEGQYECEVTEWLPGPNNTWDSIGEKTAATYVMVQEPSFFVFASSRTPSVTYGDSFDLQCIVKPQHDPQMPTAVTWRFQPQLDGLPDAAFRDLMTFSHDGMIRWGDVAPGPGTRITVEHATSSSNFRLSVNRAGPREAGTYLCSAQLWRKNYNHSWSMVTERNSNLLGINVLKPGECDHYLLRKVQVYGTRGCAPTIGGSHSSASLVRSVQEFCRGGSAGLSNLGFRRNNVVFAPVMEQWTSSKLSAGFWRVHGSFVDLEKAFDRVLRGVLWGVLGEYGVPGFLLRAVRSLYDRCQSLVRRGGNKSDLFPVRVGLRQGCPLSPILFIVFMDRISRCSQGVEGVRFW</sequence>
<dbReference type="SUPFAM" id="SSF48726">
    <property type="entry name" value="Immunoglobulin"/>
    <property type="match status" value="5"/>
</dbReference>
<evidence type="ECO:0000256" key="5">
    <source>
        <dbReference type="ARBA" id="ARBA00022989"/>
    </source>
</evidence>
<evidence type="ECO:0000256" key="3">
    <source>
        <dbReference type="ARBA" id="ARBA00022729"/>
    </source>
</evidence>
<keyword evidence="5" id="KW-1133">Transmembrane helix</keyword>
<dbReference type="FunFam" id="2.60.40.10:FF:000491">
    <property type="entry name" value="Immunoglobulin superfamily, member 3"/>
    <property type="match status" value="1"/>
</dbReference>
<keyword evidence="4" id="KW-0677">Repeat</keyword>
<dbReference type="InterPro" id="IPR007110">
    <property type="entry name" value="Ig-like_dom"/>
</dbReference>
<evidence type="ECO:0000256" key="2">
    <source>
        <dbReference type="ARBA" id="ARBA00022692"/>
    </source>
</evidence>
<reference evidence="11" key="2">
    <citation type="submission" date="2025-09" db="UniProtKB">
        <authorList>
            <consortium name="Ensembl"/>
        </authorList>
    </citation>
    <scope>IDENTIFICATION</scope>
</reference>
<feature type="domain" description="Ig-like" evidence="10">
    <location>
        <begin position="140"/>
        <end position="260"/>
    </location>
</feature>
<evidence type="ECO:0000256" key="7">
    <source>
        <dbReference type="ARBA" id="ARBA00023157"/>
    </source>
</evidence>
<evidence type="ECO:0000259" key="10">
    <source>
        <dbReference type="PROSITE" id="PS50835"/>
    </source>
</evidence>
<dbReference type="Pfam" id="PF00078">
    <property type="entry name" value="RVT_1"/>
    <property type="match status" value="1"/>
</dbReference>
<dbReference type="CDD" id="cd00099">
    <property type="entry name" value="IgV"/>
    <property type="match status" value="1"/>
</dbReference>
<keyword evidence="2" id="KW-0812">Transmembrane</keyword>
<dbReference type="Ensembl" id="ENSPKIT00000042045.1">
    <property type="protein sequence ID" value="ENSPKIP00000017533.1"/>
    <property type="gene ID" value="ENSPKIG00000003386.1"/>
</dbReference>
<evidence type="ECO:0000256" key="4">
    <source>
        <dbReference type="ARBA" id="ARBA00022737"/>
    </source>
</evidence>
<dbReference type="PROSITE" id="PS50835">
    <property type="entry name" value="IG_LIKE"/>
    <property type="match status" value="4"/>
</dbReference>
<dbReference type="InterPro" id="IPR036179">
    <property type="entry name" value="Ig-like_dom_sf"/>
</dbReference>
<comment type="subcellular location">
    <subcellularLocation>
        <location evidence="1">Membrane</location>
        <topology evidence="1">Single-pass type I membrane protein</topology>
    </subcellularLocation>
</comment>
<proteinExistence type="predicted"/>
<keyword evidence="7" id="KW-1015">Disulfide bond</keyword>
<dbReference type="Pfam" id="PF07686">
    <property type="entry name" value="V-set"/>
    <property type="match status" value="2"/>
</dbReference>
<evidence type="ECO:0000256" key="8">
    <source>
        <dbReference type="ARBA" id="ARBA00023319"/>
    </source>
</evidence>
<dbReference type="InterPro" id="IPR013106">
    <property type="entry name" value="Ig_V-set"/>
</dbReference>
<dbReference type="InterPro" id="IPR051102">
    <property type="entry name" value="IgSF_V-set/TM_domain"/>
</dbReference>
<keyword evidence="6" id="KW-0472">Membrane</keyword>
<dbReference type="Gene3D" id="2.60.40.10">
    <property type="entry name" value="Immunoglobulins"/>
    <property type="match status" value="5"/>
</dbReference>
<dbReference type="SMART" id="SM00406">
    <property type="entry name" value="IGv"/>
    <property type="match status" value="3"/>
</dbReference>
<keyword evidence="12" id="KW-1185">Reference proteome</keyword>
<dbReference type="PANTHER" id="PTHR12207">
    <property type="entry name" value="V-SET AND TRANSMEMBRANE DOMAIN-CONTAINING PROTEIN"/>
    <property type="match status" value="1"/>
</dbReference>
<dbReference type="PANTHER" id="PTHR12207:SF21">
    <property type="entry name" value="IMMUNOGLOBULIN SUPERFAMILY MEMBER 3"/>
    <property type="match status" value="1"/>
</dbReference>
<name>A0A3B3RGR1_9TELE</name>
<dbReference type="Proteomes" id="UP000261540">
    <property type="component" value="Unplaced"/>
</dbReference>
<dbReference type="GO" id="GO:0016020">
    <property type="term" value="C:membrane"/>
    <property type="evidence" value="ECO:0007669"/>
    <property type="project" value="UniProtKB-SubCell"/>
</dbReference>
<accession>A0A3B3RGR1</accession>
<evidence type="ECO:0000256" key="9">
    <source>
        <dbReference type="ARBA" id="ARBA00067302"/>
    </source>
</evidence>
<dbReference type="GeneTree" id="ENSGT00940000155177"/>
<evidence type="ECO:0000256" key="6">
    <source>
        <dbReference type="ARBA" id="ARBA00023136"/>
    </source>
</evidence>
<dbReference type="InterPro" id="IPR013783">
    <property type="entry name" value="Ig-like_fold"/>
</dbReference>
<dbReference type="InterPro" id="IPR003599">
    <property type="entry name" value="Ig_sub"/>
</dbReference>
<dbReference type="FunFam" id="2.60.40.10:FF:000604">
    <property type="entry name" value="immunoglobulin superfamily member 3"/>
    <property type="match status" value="1"/>
</dbReference>
<protein>
    <recommendedName>
        <fullName evidence="9">Immunoglobulin superfamily member 3</fullName>
    </recommendedName>
</protein>
<evidence type="ECO:0000256" key="1">
    <source>
        <dbReference type="ARBA" id="ARBA00004479"/>
    </source>
</evidence>
<feature type="domain" description="Ig-like" evidence="10">
    <location>
        <begin position="403"/>
        <end position="517"/>
    </location>
</feature>
<keyword evidence="3" id="KW-0732">Signal</keyword>
<feature type="domain" description="Ig-like" evidence="10">
    <location>
        <begin position="544"/>
        <end position="653"/>
    </location>
</feature>
<evidence type="ECO:0000313" key="12">
    <source>
        <dbReference type="Proteomes" id="UP000261540"/>
    </source>
</evidence>
<evidence type="ECO:0000313" key="11">
    <source>
        <dbReference type="Ensembl" id="ENSPKIP00000017533.1"/>
    </source>
</evidence>
<reference evidence="11" key="1">
    <citation type="submission" date="2025-08" db="UniProtKB">
        <authorList>
            <consortium name="Ensembl"/>
        </authorList>
    </citation>
    <scope>IDENTIFICATION</scope>
</reference>
<dbReference type="AlphaFoldDB" id="A0A3B3RGR1"/>
<keyword evidence="8" id="KW-0393">Immunoglobulin domain</keyword>
<dbReference type="FunFam" id="2.60.40.10:FF:000191">
    <property type="entry name" value="Immunoglobulin superfamily member 3"/>
    <property type="match status" value="1"/>
</dbReference>
<feature type="domain" description="Ig-like" evidence="10">
    <location>
        <begin position="279"/>
        <end position="384"/>
    </location>
</feature>
<organism evidence="11 12">
    <name type="scientific">Paramormyrops kingsleyae</name>
    <dbReference type="NCBI Taxonomy" id="1676925"/>
    <lineage>
        <taxon>Eukaryota</taxon>
        <taxon>Metazoa</taxon>
        <taxon>Chordata</taxon>
        <taxon>Craniata</taxon>
        <taxon>Vertebrata</taxon>
        <taxon>Euteleostomi</taxon>
        <taxon>Actinopterygii</taxon>
        <taxon>Neopterygii</taxon>
        <taxon>Teleostei</taxon>
        <taxon>Osteoglossocephala</taxon>
        <taxon>Osteoglossomorpha</taxon>
        <taxon>Osteoglossiformes</taxon>
        <taxon>Mormyridae</taxon>
        <taxon>Paramormyrops</taxon>
    </lineage>
</organism>
<dbReference type="STRING" id="1676925.ENSPKIP00000017533"/>
<dbReference type="SMART" id="SM00409">
    <property type="entry name" value="IG"/>
    <property type="match status" value="5"/>
</dbReference>
<dbReference type="InterPro" id="IPR000477">
    <property type="entry name" value="RT_dom"/>
</dbReference>